<proteinExistence type="predicted"/>
<evidence type="ECO:0000313" key="3">
    <source>
        <dbReference type="Proteomes" id="UP000235145"/>
    </source>
</evidence>
<dbReference type="Proteomes" id="UP000235145">
    <property type="component" value="Unassembled WGS sequence"/>
</dbReference>
<accession>A0A9R1VX88</accession>
<feature type="domain" description="Reverse transcriptase zinc-binding" evidence="1">
    <location>
        <begin position="93"/>
        <end position="157"/>
    </location>
</feature>
<evidence type="ECO:0000313" key="2">
    <source>
        <dbReference type="EMBL" id="KAJ0214280.1"/>
    </source>
</evidence>
<dbReference type="PANTHER" id="PTHR33116">
    <property type="entry name" value="REVERSE TRANSCRIPTASE ZINC-BINDING DOMAIN-CONTAINING PROTEIN-RELATED-RELATED"/>
    <property type="match status" value="1"/>
</dbReference>
<sequence>MIKGIHNLKNKPAGQISKRSLSGVWNNIARVPIELQKMGISIDDVFVKKDWSLSTIDIARSLVVQIIQRWEILCEYDETCDCWSYAQPSDHFIEWIHEVPIKILCFVWRAHLSRIPSAYALISRGVALCSSVCSFCSCGIEDAYHILLTCPFAKEVWEWTFRWCNIDIPLGNSVADFIVSVGNWIGSPIQKKDLITICYGTLWLIWKTRCDRIFKQLRISPILVADNVTSLSFTWIKHRRSQCQYKWVDWCVCPNLGR</sequence>
<reference evidence="2 3" key="1">
    <citation type="journal article" date="2017" name="Nat. Commun.">
        <title>Genome assembly with in vitro proximity ligation data and whole-genome triplication in lettuce.</title>
        <authorList>
            <person name="Reyes-Chin-Wo S."/>
            <person name="Wang Z."/>
            <person name="Yang X."/>
            <person name="Kozik A."/>
            <person name="Arikit S."/>
            <person name="Song C."/>
            <person name="Xia L."/>
            <person name="Froenicke L."/>
            <person name="Lavelle D.O."/>
            <person name="Truco M.J."/>
            <person name="Xia R."/>
            <person name="Zhu S."/>
            <person name="Xu C."/>
            <person name="Xu H."/>
            <person name="Xu X."/>
            <person name="Cox K."/>
            <person name="Korf I."/>
            <person name="Meyers B.C."/>
            <person name="Michelmore R.W."/>
        </authorList>
    </citation>
    <scope>NUCLEOTIDE SEQUENCE [LARGE SCALE GENOMIC DNA]</scope>
    <source>
        <strain evidence="3">cv. Salinas</strain>
        <tissue evidence="2">Seedlings</tissue>
    </source>
</reference>
<gene>
    <name evidence="2" type="ORF">LSAT_V11C400162250</name>
</gene>
<evidence type="ECO:0000259" key="1">
    <source>
        <dbReference type="Pfam" id="PF13966"/>
    </source>
</evidence>
<dbReference type="InterPro" id="IPR026960">
    <property type="entry name" value="RVT-Znf"/>
</dbReference>
<name>A0A9R1VX88_LACSA</name>
<protein>
    <recommendedName>
        <fullName evidence="1">Reverse transcriptase zinc-binding domain-containing protein</fullName>
    </recommendedName>
</protein>
<dbReference type="PANTHER" id="PTHR33116:SF79">
    <property type="entry name" value="REVERSE TRANSCRIPTASE DOMAIN, ZINC FINGER, CCHC-TYPE-RELATED"/>
    <property type="match status" value="1"/>
</dbReference>
<dbReference type="AlphaFoldDB" id="A0A9R1VX88"/>
<comment type="caution">
    <text evidence="2">The sequence shown here is derived from an EMBL/GenBank/DDBJ whole genome shotgun (WGS) entry which is preliminary data.</text>
</comment>
<keyword evidence="3" id="KW-1185">Reference proteome</keyword>
<dbReference type="EMBL" id="NBSK02000004">
    <property type="protein sequence ID" value="KAJ0214280.1"/>
    <property type="molecule type" value="Genomic_DNA"/>
</dbReference>
<dbReference type="Pfam" id="PF13966">
    <property type="entry name" value="zf-RVT"/>
    <property type="match status" value="1"/>
</dbReference>
<organism evidence="2 3">
    <name type="scientific">Lactuca sativa</name>
    <name type="common">Garden lettuce</name>
    <dbReference type="NCBI Taxonomy" id="4236"/>
    <lineage>
        <taxon>Eukaryota</taxon>
        <taxon>Viridiplantae</taxon>
        <taxon>Streptophyta</taxon>
        <taxon>Embryophyta</taxon>
        <taxon>Tracheophyta</taxon>
        <taxon>Spermatophyta</taxon>
        <taxon>Magnoliopsida</taxon>
        <taxon>eudicotyledons</taxon>
        <taxon>Gunneridae</taxon>
        <taxon>Pentapetalae</taxon>
        <taxon>asterids</taxon>
        <taxon>campanulids</taxon>
        <taxon>Asterales</taxon>
        <taxon>Asteraceae</taxon>
        <taxon>Cichorioideae</taxon>
        <taxon>Cichorieae</taxon>
        <taxon>Lactucinae</taxon>
        <taxon>Lactuca</taxon>
    </lineage>
</organism>